<comment type="caution">
    <text evidence="1">The sequence shown here is derived from an EMBL/GenBank/DDBJ whole genome shotgun (WGS) entry which is preliminary data.</text>
</comment>
<sequence length="70" mass="8046">MTDVNKVIFPGGSIKTSEDLQYIRDSVEEKEFDMLVIDKKSLLSLFDYIDKLGSLNDKDDDIHMNYDING</sequence>
<evidence type="ECO:0000313" key="1">
    <source>
        <dbReference type="EMBL" id="MBO1511388.1"/>
    </source>
</evidence>
<protein>
    <submittedName>
        <fullName evidence="1">Uncharacterized protein</fullName>
    </submittedName>
</protein>
<dbReference type="Proteomes" id="UP000663981">
    <property type="component" value="Unassembled WGS sequence"/>
</dbReference>
<gene>
    <name evidence="1" type="ORF">I7822_06870</name>
</gene>
<dbReference type="EMBL" id="JAGDEL010000004">
    <property type="protein sequence ID" value="MBO1511388.1"/>
    <property type="molecule type" value="Genomic_DNA"/>
</dbReference>
<reference evidence="1 2" key="1">
    <citation type="submission" date="2021-03" db="EMBL/GenBank/DDBJ databases">
        <title>Whole genome sequence of Metabacillus bambusae BG109.</title>
        <authorList>
            <person name="Jeong J.W."/>
        </authorList>
    </citation>
    <scope>NUCLEOTIDE SEQUENCE [LARGE SCALE GENOMIC DNA]</scope>
    <source>
        <strain evidence="1 2">BG109</strain>
    </source>
</reference>
<organism evidence="1 2">
    <name type="scientific">Metabacillus bambusae</name>
    <dbReference type="NCBI Taxonomy" id="2795218"/>
    <lineage>
        <taxon>Bacteria</taxon>
        <taxon>Bacillati</taxon>
        <taxon>Bacillota</taxon>
        <taxon>Bacilli</taxon>
        <taxon>Bacillales</taxon>
        <taxon>Bacillaceae</taxon>
        <taxon>Metabacillus</taxon>
    </lineage>
</organism>
<evidence type="ECO:0000313" key="2">
    <source>
        <dbReference type="Proteomes" id="UP000663981"/>
    </source>
</evidence>
<accession>A0ABS3N0G1</accession>
<keyword evidence="2" id="KW-1185">Reference proteome</keyword>
<name>A0ABS3N0G1_9BACI</name>
<dbReference type="RefSeq" id="WP_207976371.1">
    <property type="nucleotide sequence ID" value="NZ_JAGDEL010000004.1"/>
</dbReference>
<proteinExistence type="predicted"/>